<dbReference type="AlphaFoldDB" id="A0A433U321"/>
<dbReference type="SUPFAM" id="SSF47769">
    <property type="entry name" value="SAM/Pointed domain"/>
    <property type="match status" value="1"/>
</dbReference>
<feature type="region of interest" description="Disordered" evidence="3">
    <location>
        <begin position="1"/>
        <end position="48"/>
    </location>
</feature>
<keyword evidence="6" id="KW-1185">Reference proteome</keyword>
<organism evidence="5 6">
    <name type="scientific">Elysia chlorotica</name>
    <name type="common">Eastern emerald elysia</name>
    <name type="synonym">Sea slug</name>
    <dbReference type="NCBI Taxonomy" id="188477"/>
    <lineage>
        <taxon>Eukaryota</taxon>
        <taxon>Metazoa</taxon>
        <taxon>Spiralia</taxon>
        <taxon>Lophotrochozoa</taxon>
        <taxon>Mollusca</taxon>
        <taxon>Gastropoda</taxon>
        <taxon>Heterobranchia</taxon>
        <taxon>Euthyneura</taxon>
        <taxon>Panpulmonata</taxon>
        <taxon>Sacoglossa</taxon>
        <taxon>Placobranchoidea</taxon>
        <taxon>Plakobranchidae</taxon>
        <taxon>Elysia</taxon>
    </lineage>
</organism>
<dbReference type="Proteomes" id="UP000271974">
    <property type="component" value="Unassembled WGS sequence"/>
</dbReference>
<gene>
    <name evidence="5" type="ORF">EGW08_003990</name>
</gene>
<sequence>MLVRPPPSLPSFHASAPAQFSPPLERSPRPAADVTGTMTISGSGASQHWPEFMGVRHVDRCGVGAASDSDGAATTARCSSGGGVGGGGGGGGSGNSTCVVGVGAEANGRTRHSSRSDSVAATTTPTNTPATTNTGGIGADGGCGDVTRLDVTGVGHSDIPCSSITIIINNNNNNNTRQINIYTLSILNNNNNNNITGISRCRPIATTRYLHRCFITTICYNRRINTTSFTTINIISLNNNSNNSSSSTTHHQRATEQCGHIYLVFAMPCQQEPPLRGALGGSPPPAGRSALTLVRTALPRMPRRAAIVTQAALKLPSSAGVPPLTPGTTQKMSHVIVEGFKTFEKEQRRFNIPRDPYQWSPCHVGQWLQWFTHEFSFEGLQLSNFQMDGRELATLGKKEFLERCPPYIGDIIWEHLDIMKKEMREERARLCNAPPNYSEAMCMHEFNDRIHRSKYLQCVRPEYDVSDEHLSALRRVG</sequence>
<dbReference type="EMBL" id="RQTK01000089">
    <property type="protein sequence ID" value="RUS88224.1"/>
    <property type="molecule type" value="Genomic_DNA"/>
</dbReference>
<dbReference type="InterPro" id="IPR003118">
    <property type="entry name" value="Pointed_dom"/>
</dbReference>
<comment type="caution">
    <text evidence="5">The sequence shown here is derived from an EMBL/GenBank/DDBJ whole genome shotgun (WGS) entry which is preliminary data.</text>
</comment>
<feature type="compositionally biased region" description="Polar residues" evidence="3">
    <location>
        <begin position="36"/>
        <end position="46"/>
    </location>
</feature>
<feature type="compositionally biased region" description="Low complexity" evidence="3">
    <location>
        <begin position="120"/>
        <end position="134"/>
    </location>
</feature>
<name>A0A433U321_ELYCH</name>
<dbReference type="FunFam" id="1.10.150.50:FF:000014">
    <property type="entry name" value="Protein c-ets-1 isoform 1"/>
    <property type="match status" value="1"/>
</dbReference>
<dbReference type="InterPro" id="IPR013761">
    <property type="entry name" value="SAM/pointed_sf"/>
</dbReference>
<feature type="region of interest" description="Disordered" evidence="3">
    <location>
        <begin position="105"/>
        <end position="136"/>
    </location>
</feature>
<dbReference type="GO" id="GO:0043565">
    <property type="term" value="F:sequence-specific DNA binding"/>
    <property type="evidence" value="ECO:0007669"/>
    <property type="project" value="InterPro"/>
</dbReference>
<feature type="domain" description="PNT" evidence="4">
    <location>
        <begin position="338"/>
        <end position="423"/>
    </location>
</feature>
<comment type="similarity">
    <text evidence="1">Belongs to the ETS family.</text>
</comment>
<evidence type="ECO:0000256" key="1">
    <source>
        <dbReference type="ARBA" id="ARBA00005562"/>
    </source>
</evidence>
<protein>
    <recommendedName>
        <fullName evidence="4">PNT domain-containing protein</fullName>
    </recommendedName>
</protein>
<dbReference type="OrthoDB" id="10067219at2759"/>
<evidence type="ECO:0000259" key="4">
    <source>
        <dbReference type="PROSITE" id="PS51433"/>
    </source>
</evidence>
<evidence type="ECO:0000256" key="3">
    <source>
        <dbReference type="SAM" id="MobiDB-lite"/>
    </source>
</evidence>
<evidence type="ECO:0000313" key="6">
    <source>
        <dbReference type="Proteomes" id="UP000271974"/>
    </source>
</evidence>
<dbReference type="SMART" id="SM00251">
    <property type="entry name" value="SAM_PNT"/>
    <property type="match status" value="1"/>
</dbReference>
<proteinExistence type="inferred from homology"/>
<keyword evidence="2" id="KW-0238">DNA-binding</keyword>
<evidence type="ECO:0000256" key="2">
    <source>
        <dbReference type="ARBA" id="ARBA00023125"/>
    </source>
</evidence>
<dbReference type="STRING" id="188477.A0A433U321"/>
<reference evidence="5 6" key="1">
    <citation type="submission" date="2019-01" db="EMBL/GenBank/DDBJ databases">
        <title>A draft genome assembly of the solar-powered sea slug Elysia chlorotica.</title>
        <authorList>
            <person name="Cai H."/>
            <person name="Li Q."/>
            <person name="Fang X."/>
            <person name="Li J."/>
            <person name="Curtis N.E."/>
            <person name="Altenburger A."/>
            <person name="Shibata T."/>
            <person name="Feng M."/>
            <person name="Maeda T."/>
            <person name="Schwartz J.A."/>
            <person name="Shigenobu S."/>
            <person name="Lundholm N."/>
            <person name="Nishiyama T."/>
            <person name="Yang H."/>
            <person name="Hasebe M."/>
            <person name="Li S."/>
            <person name="Pierce S.K."/>
            <person name="Wang J."/>
        </authorList>
    </citation>
    <scope>NUCLEOTIDE SEQUENCE [LARGE SCALE GENOMIC DNA]</scope>
    <source>
        <strain evidence="5">EC2010</strain>
        <tissue evidence="5">Whole organism of an adult</tissue>
    </source>
</reference>
<dbReference type="Gene3D" id="1.10.150.50">
    <property type="entry name" value="Transcription Factor, Ets-1"/>
    <property type="match status" value="1"/>
</dbReference>
<accession>A0A433U321</accession>
<dbReference type="Pfam" id="PF02198">
    <property type="entry name" value="SAM_PNT"/>
    <property type="match status" value="1"/>
</dbReference>
<evidence type="ECO:0000313" key="5">
    <source>
        <dbReference type="EMBL" id="RUS88224.1"/>
    </source>
</evidence>
<dbReference type="PROSITE" id="PS51433">
    <property type="entry name" value="PNT"/>
    <property type="match status" value="1"/>
</dbReference>